<dbReference type="InterPro" id="IPR017939">
    <property type="entry name" value="G-Glutamylcylcotransferase"/>
</dbReference>
<dbReference type="InterPro" id="IPR036568">
    <property type="entry name" value="GGCT-like_sf"/>
</dbReference>
<evidence type="ECO:0000313" key="6">
    <source>
        <dbReference type="Proteomes" id="UP001057291"/>
    </source>
</evidence>
<sequence>MPLYFAYGSCMNQADLARSEPRAVYLGPAVLRNYRLAFSRYSTYRGGGVADIVREPGEFVEGVLYEVDDFHALDRREGAPFVYRRRKVRVYPESLGGRWRWAWTYEVVEKSPVEIAPSWEYALLIWEGARSLSLEYRRKLKENLLRKDRVKFNDETRFDCESGTKVWLE</sequence>
<dbReference type="RefSeq" id="WP_282200577.1">
    <property type="nucleotide sequence ID" value="NZ_BOQE01000001.1"/>
</dbReference>
<protein>
    <recommendedName>
        <fullName evidence="4">Gamma-glutamylcyclotransferase AIG2-like domain-containing protein</fullName>
    </recommendedName>
</protein>
<evidence type="ECO:0000256" key="2">
    <source>
        <dbReference type="PIRSR" id="PIRSR617939-1"/>
    </source>
</evidence>
<keyword evidence="1" id="KW-0456">Lyase</keyword>
<feature type="binding site" evidence="3">
    <location>
        <begin position="4"/>
        <end position="9"/>
    </location>
    <ligand>
        <name>substrate</name>
    </ligand>
</feature>
<feature type="binding site" evidence="3">
    <location>
        <position position="121"/>
    </location>
    <ligand>
        <name>substrate</name>
    </ligand>
</feature>
<gene>
    <name evidence="5" type="ORF">DNHGIG_31680</name>
</gene>
<dbReference type="PANTHER" id="PTHR12935:SF0">
    <property type="entry name" value="GAMMA-GLUTAMYLCYCLOTRANSFERASE"/>
    <property type="match status" value="1"/>
</dbReference>
<dbReference type="AlphaFoldDB" id="A0AAV4LJM3"/>
<feature type="active site" description="Proton acceptor" evidence="2">
    <location>
        <position position="77"/>
    </location>
</feature>
<accession>A0AAV4LJM3</accession>
<dbReference type="Gene3D" id="3.10.490.10">
    <property type="entry name" value="Gamma-glutamyl cyclotransferase-like"/>
    <property type="match status" value="1"/>
</dbReference>
<dbReference type="InterPro" id="IPR013024">
    <property type="entry name" value="GGCT-like"/>
</dbReference>
<dbReference type="GO" id="GO:0003839">
    <property type="term" value="F:gamma-glutamylcyclotransferase activity"/>
    <property type="evidence" value="ECO:0007669"/>
    <property type="project" value="InterPro"/>
</dbReference>
<evidence type="ECO:0000256" key="3">
    <source>
        <dbReference type="PIRSR" id="PIRSR617939-2"/>
    </source>
</evidence>
<dbReference type="SUPFAM" id="SSF110857">
    <property type="entry name" value="Gamma-glutamyl cyclotransferase-like"/>
    <property type="match status" value="1"/>
</dbReference>
<dbReference type="InterPro" id="IPR009288">
    <property type="entry name" value="AIG2-like_dom"/>
</dbReference>
<dbReference type="PANTHER" id="PTHR12935">
    <property type="entry name" value="GAMMA-GLUTAMYLCYCLOTRANSFERASE"/>
    <property type="match status" value="1"/>
</dbReference>
<name>A0AAV4LJM3_9BACL</name>
<evidence type="ECO:0000259" key="4">
    <source>
        <dbReference type="Pfam" id="PF06094"/>
    </source>
</evidence>
<comment type="caution">
    <text evidence="5">The sequence shown here is derived from an EMBL/GenBank/DDBJ whole genome shotgun (WGS) entry which is preliminary data.</text>
</comment>
<dbReference type="CDD" id="cd06661">
    <property type="entry name" value="GGCT_like"/>
    <property type="match status" value="1"/>
</dbReference>
<feature type="domain" description="Gamma-glutamylcyclotransferase AIG2-like" evidence="4">
    <location>
        <begin position="4"/>
        <end position="109"/>
    </location>
</feature>
<dbReference type="EMBL" id="BOQE01000001">
    <property type="protein sequence ID" value="GIM47619.1"/>
    <property type="molecule type" value="Genomic_DNA"/>
</dbReference>
<organism evidence="5 6">
    <name type="scientific">Collibacillus ludicampi</name>
    <dbReference type="NCBI Taxonomy" id="2771369"/>
    <lineage>
        <taxon>Bacteria</taxon>
        <taxon>Bacillati</taxon>
        <taxon>Bacillota</taxon>
        <taxon>Bacilli</taxon>
        <taxon>Bacillales</taxon>
        <taxon>Alicyclobacillaceae</taxon>
        <taxon>Collibacillus</taxon>
    </lineage>
</organism>
<keyword evidence="6" id="KW-1185">Reference proteome</keyword>
<reference evidence="5" key="1">
    <citation type="journal article" date="2023" name="Int. J. Syst. Evol. Microbiol.">
        <title>Collibacillus ludicampi gen. nov., sp. nov., a new soil bacterium of the family Alicyclobacillaceae.</title>
        <authorList>
            <person name="Jojima T."/>
            <person name="Ioku Y."/>
            <person name="Fukuta Y."/>
            <person name="Shirasaka N."/>
            <person name="Matsumura Y."/>
            <person name="Mori M."/>
        </authorList>
    </citation>
    <scope>NUCLEOTIDE SEQUENCE</scope>
    <source>
        <strain evidence="5">TP075</strain>
    </source>
</reference>
<dbReference type="Proteomes" id="UP001057291">
    <property type="component" value="Unassembled WGS sequence"/>
</dbReference>
<dbReference type="Pfam" id="PF06094">
    <property type="entry name" value="GGACT"/>
    <property type="match status" value="1"/>
</dbReference>
<proteinExistence type="predicted"/>
<evidence type="ECO:0000256" key="1">
    <source>
        <dbReference type="ARBA" id="ARBA00023239"/>
    </source>
</evidence>
<evidence type="ECO:0000313" key="5">
    <source>
        <dbReference type="EMBL" id="GIM47619.1"/>
    </source>
</evidence>